<feature type="transmembrane region" description="Helical" evidence="1">
    <location>
        <begin position="21"/>
        <end position="37"/>
    </location>
</feature>
<keyword evidence="1" id="KW-1133">Transmembrane helix</keyword>
<dbReference type="Pfam" id="PF07077">
    <property type="entry name" value="DUF1345"/>
    <property type="match status" value="1"/>
</dbReference>
<keyword evidence="1" id="KW-0812">Transmembrane</keyword>
<feature type="transmembrane region" description="Helical" evidence="1">
    <location>
        <begin position="202"/>
        <end position="229"/>
    </location>
</feature>
<proteinExistence type="predicted"/>
<dbReference type="EMBL" id="VLLI01000001">
    <property type="protein sequence ID" value="TWJ04510.1"/>
    <property type="molecule type" value="Genomic_DNA"/>
</dbReference>
<accession>A0A562UFD0</accession>
<comment type="caution">
    <text evidence="2">The sequence shown here is derived from an EMBL/GenBank/DDBJ whole genome shotgun (WGS) entry which is preliminary data.</text>
</comment>
<dbReference type="Proteomes" id="UP000317010">
    <property type="component" value="Unassembled WGS sequence"/>
</dbReference>
<dbReference type="RefSeq" id="WP_144908785.1">
    <property type="nucleotide sequence ID" value="NZ_VLLI01000001.1"/>
</dbReference>
<protein>
    <submittedName>
        <fullName evidence="2">Putative membrane protein</fullName>
    </submittedName>
</protein>
<dbReference type="AlphaFoldDB" id="A0A562UFD0"/>
<feature type="transmembrane region" description="Helical" evidence="1">
    <location>
        <begin position="43"/>
        <end position="64"/>
    </location>
</feature>
<feature type="transmembrane region" description="Helical" evidence="1">
    <location>
        <begin position="85"/>
        <end position="105"/>
    </location>
</feature>
<dbReference type="InterPro" id="IPR009781">
    <property type="entry name" value="DUF1345"/>
</dbReference>
<evidence type="ECO:0000313" key="2">
    <source>
        <dbReference type="EMBL" id="TWJ04510.1"/>
    </source>
</evidence>
<feature type="transmembrane region" description="Helical" evidence="1">
    <location>
        <begin position="120"/>
        <end position="143"/>
    </location>
</feature>
<name>A0A562UFD0_9SPHI</name>
<gene>
    <name evidence="2" type="ORF">JN11_00219</name>
</gene>
<dbReference type="OrthoDB" id="64737at2"/>
<keyword evidence="3" id="KW-1185">Reference proteome</keyword>
<keyword evidence="1" id="KW-0472">Membrane</keyword>
<evidence type="ECO:0000313" key="3">
    <source>
        <dbReference type="Proteomes" id="UP000317010"/>
    </source>
</evidence>
<organism evidence="2 3">
    <name type="scientific">Mucilaginibacter frigoritolerans</name>
    <dbReference type="NCBI Taxonomy" id="652788"/>
    <lineage>
        <taxon>Bacteria</taxon>
        <taxon>Pseudomonadati</taxon>
        <taxon>Bacteroidota</taxon>
        <taxon>Sphingobacteriia</taxon>
        <taxon>Sphingobacteriales</taxon>
        <taxon>Sphingobacteriaceae</taxon>
        <taxon>Mucilaginibacter</taxon>
    </lineage>
</organism>
<evidence type="ECO:0000256" key="1">
    <source>
        <dbReference type="SAM" id="Phobius"/>
    </source>
</evidence>
<reference evidence="2 3" key="1">
    <citation type="submission" date="2019-07" db="EMBL/GenBank/DDBJ databases">
        <title>Genomic Encyclopedia of Archaeal and Bacterial Type Strains, Phase II (KMG-II): from individual species to whole genera.</title>
        <authorList>
            <person name="Goeker M."/>
        </authorList>
    </citation>
    <scope>NUCLEOTIDE SEQUENCE [LARGE SCALE GENOMIC DNA]</scope>
    <source>
        <strain evidence="2 3">ATCC BAA-1854</strain>
    </source>
</reference>
<sequence length="230" mass="26028">MTKNLKADKRLFFRLDAHYRLMIAFGVSVVFFFLLQNNHSLPALILFTWISFASTIILLDWIIIATSHPREVRKIAKLQDFSRTLIFLFVLAASLASMGAIVFLLKSAKGHPTTSVNDHILLAIAAVIISWWLVHTIFTLLYAHLFYDTDTDDGAVREIGGLEFPGKEDPDYFDFVYFSFVIGMTFQVSDVEISSRKIRRFALLHALLSFTFNTAILALSINVISGMIAQ</sequence>